<evidence type="ECO:0000256" key="3">
    <source>
        <dbReference type="ARBA" id="ARBA00038471"/>
    </source>
</evidence>
<proteinExistence type="inferred from homology"/>
<dbReference type="EMBL" id="KK915213">
    <property type="protein sequence ID" value="KDP23451.1"/>
    <property type="molecule type" value="Genomic_DNA"/>
</dbReference>
<dbReference type="PANTHER" id="PTHR36710">
    <property type="entry name" value="PECTINESTERASE INHIBITOR-LIKE"/>
    <property type="match status" value="1"/>
</dbReference>
<comment type="similarity">
    <text evidence="3">Belongs to the PMEI family.</text>
</comment>
<evidence type="ECO:0000313" key="5">
    <source>
        <dbReference type="EMBL" id="KDP23451.1"/>
    </source>
</evidence>
<sequence>MISISHQASQFITQSCEKTPFKDLCISILGSSKAVNLLSLTEEALEITLSYGNGVLTSIPELQNKATNPHTKLALKYCEELYDNSVYHLNESRKAIEDKAYYDLIAWVTGDVSNAVHCEDALTEYPGTSSPMTAINTKFQQFNAIILHFLYLLQKQNY</sequence>
<dbReference type="NCBIfam" id="TIGR01614">
    <property type="entry name" value="PME_inhib"/>
    <property type="match status" value="1"/>
</dbReference>
<dbReference type="STRING" id="180498.A0A067JHN0"/>
<evidence type="ECO:0000256" key="1">
    <source>
        <dbReference type="ARBA" id="ARBA00022729"/>
    </source>
</evidence>
<evidence type="ECO:0000313" key="6">
    <source>
        <dbReference type="Proteomes" id="UP000027138"/>
    </source>
</evidence>
<keyword evidence="1" id="KW-0732">Signal</keyword>
<organism evidence="5 6">
    <name type="scientific">Jatropha curcas</name>
    <name type="common">Barbados nut</name>
    <dbReference type="NCBI Taxonomy" id="180498"/>
    <lineage>
        <taxon>Eukaryota</taxon>
        <taxon>Viridiplantae</taxon>
        <taxon>Streptophyta</taxon>
        <taxon>Embryophyta</taxon>
        <taxon>Tracheophyta</taxon>
        <taxon>Spermatophyta</taxon>
        <taxon>Magnoliopsida</taxon>
        <taxon>eudicotyledons</taxon>
        <taxon>Gunneridae</taxon>
        <taxon>Pentapetalae</taxon>
        <taxon>rosids</taxon>
        <taxon>fabids</taxon>
        <taxon>Malpighiales</taxon>
        <taxon>Euphorbiaceae</taxon>
        <taxon>Crotonoideae</taxon>
        <taxon>Jatropheae</taxon>
        <taxon>Jatropha</taxon>
    </lineage>
</organism>
<dbReference type="Pfam" id="PF04043">
    <property type="entry name" value="PMEI"/>
    <property type="match status" value="1"/>
</dbReference>
<feature type="domain" description="Pectinesterase inhibitor" evidence="4">
    <location>
        <begin position="7"/>
        <end position="149"/>
    </location>
</feature>
<dbReference type="GO" id="GO:0004857">
    <property type="term" value="F:enzyme inhibitor activity"/>
    <property type="evidence" value="ECO:0007669"/>
    <property type="project" value="InterPro"/>
</dbReference>
<name>A0A067JHN0_JATCU</name>
<reference evidence="5 6" key="1">
    <citation type="journal article" date="2014" name="PLoS ONE">
        <title>Global Analysis of Gene Expression Profiles in Physic Nut (Jatropha curcas L.) Seedlings Exposed to Salt Stress.</title>
        <authorList>
            <person name="Zhang L."/>
            <person name="Zhang C."/>
            <person name="Wu P."/>
            <person name="Chen Y."/>
            <person name="Li M."/>
            <person name="Jiang H."/>
            <person name="Wu G."/>
        </authorList>
    </citation>
    <scope>NUCLEOTIDE SEQUENCE [LARGE SCALE GENOMIC DNA]</scope>
    <source>
        <strain evidence="6">cv. GZQX0401</strain>
        <tissue evidence="5">Young leaves</tissue>
    </source>
</reference>
<protein>
    <recommendedName>
        <fullName evidence="4">Pectinesterase inhibitor domain-containing protein</fullName>
    </recommendedName>
</protein>
<keyword evidence="2" id="KW-1015">Disulfide bond</keyword>
<evidence type="ECO:0000256" key="2">
    <source>
        <dbReference type="ARBA" id="ARBA00023157"/>
    </source>
</evidence>
<dbReference type="PANTHER" id="PTHR36710:SF18">
    <property type="entry name" value="PECTINESTERASE INHIBITOR 5-RELATED"/>
    <property type="match status" value="1"/>
</dbReference>
<dbReference type="OrthoDB" id="764172at2759"/>
<dbReference type="InterPro" id="IPR052421">
    <property type="entry name" value="PCW_Enzyme_Inhibitor"/>
</dbReference>
<dbReference type="InterPro" id="IPR035513">
    <property type="entry name" value="Invertase/methylesterase_inhib"/>
</dbReference>
<dbReference type="InterPro" id="IPR006501">
    <property type="entry name" value="Pectinesterase_inhib_dom"/>
</dbReference>
<dbReference type="Proteomes" id="UP000027138">
    <property type="component" value="Unassembled WGS sequence"/>
</dbReference>
<accession>A0A067JHN0</accession>
<dbReference type="CDD" id="cd15801">
    <property type="entry name" value="PMEI-like_1"/>
    <property type="match status" value="1"/>
</dbReference>
<gene>
    <name evidence="5" type="ORF">JCGZ_23284</name>
</gene>
<dbReference type="SUPFAM" id="SSF101148">
    <property type="entry name" value="Plant invertase/pectin methylesterase inhibitor"/>
    <property type="match status" value="1"/>
</dbReference>
<dbReference type="AlphaFoldDB" id="A0A067JHN0"/>
<evidence type="ECO:0000259" key="4">
    <source>
        <dbReference type="SMART" id="SM00856"/>
    </source>
</evidence>
<keyword evidence="6" id="KW-1185">Reference proteome</keyword>
<dbReference type="SMART" id="SM00856">
    <property type="entry name" value="PMEI"/>
    <property type="match status" value="1"/>
</dbReference>
<dbReference type="Gene3D" id="1.20.140.40">
    <property type="entry name" value="Invertase/pectin methylesterase inhibitor family protein"/>
    <property type="match status" value="1"/>
</dbReference>